<dbReference type="InterPro" id="IPR045584">
    <property type="entry name" value="Pilin-like"/>
</dbReference>
<dbReference type="STRING" id="1576369.SAMN05421753_101150"/>
<dbReference type="OrthoDB" id="211465at2"/>
<accession>A0A1I3B1U7</accession>
<evidence type="ECO:0000313" key="4">
    <source>
        <dbReference type="Proteomes" id="UP000199518"/>
    </source>
</evidence>
<dbReference type="InterPro" id="IPR012902">
    <property type="entry name" value="N_methyl_site"/>
</dbReference>
<organism evidence="3 4">
    <name type="scientific">Planctomicrobium piriforme</name>
    <dbReference type="NCBI Taxonomy" id="1576369"/>
    <lineage>
        <taxon>Bacteria</taxon>
        <taxon>Pseudomonadati</taxon>
        <taxon>Planctomycetota</taxon>
        <taxon>Planctomycetia</taxon>
        <taxon>Planctomycetales</taxon>
        <taxon>Planctomycetaceae</taxon>
        <taxon>Planctomicrobium</taxon>
    </lineage>
</organism>
<protein>
    <submittedName>
        <fullName evidence="3">Prepilin-type N-terminal cleavage/methylation domain-containing protein/prepilin-type processing-associated H-X9-DG domain-containing protein</fullName>
    </submittedName>
</protein>
<sequence length="396" mass="42808">MQKIHSRHSRLDGHRSIRAGFTLIELLVVIAIIAILISLLLPAVQMAREAARRSQCQNNLKQIGIALHNMHDAQGFLPGLALCGSGPEDLNPGMQNIWYQFRHTPPSVYLLPYLDQANIYNQWNINVKGNDDVYPGLAGGLTNQKLAKGPLPVFSCPSMPEPVNPDFLCWSSYGWSRGSYDFHATAQTGDLTKPGNTHGWTQSDGVFVTAFDGGFTYDEGAALTLINKPVVGNGPSYPLNPASPVTWREHSKNKQRFKNITDGLSNTIAAGELHTISQGYTTTTVNGVTVPVTTSSGPTAWGANGGDYFCEGTMNLPINTLTVDGTNSNYYARGNVTAAFLSSTIKSPLFSFRSSHTGGSQFLFCDGSVKFISQNIHMPTYKALGSRAGGEAPGEY</sequence>
<dbReference type="Pfam" id="PF07963">
    <property type="entry name" value="N_methyl"/>
    <property type="match status" value="1"/>
</dbReference>
<dbReference type="InterPro" id="IPR027558">
    <property type="entry name" value="Pre_pil_HX9DG_C"/>
</dbReference>
<name>A0A1I3B1U7_9PLAN</name>
<evidence type="ECO:0000259" key="2">
    <source>
        <dbReference type="Pfam" id="PF07596"/>
    </source>
</evidence>
<dbReference type="Proteomes" id="UP000199518">
    <property type="component" value="Unassembled WGS sequence"/>
</dbReference>
<evidence type="ECO:0000256" key="1">
    <source>
        <dbReference type="SAM" id="Phobius"/>
    </source>
</evidence>
<dbReference type="PROSITE" id="PS00409">
    <property type="entry name" value="PROKAR_NTER_METHYL"/>
    <property type="match status" value="1"/>
</dbReference>
<dbReference type="SUPFAM" id="SSF54523">
    <property type="entry name" value="Pili subunits"/>
    <property type="match status" value="1"/>
</dbReference>
<keyword evidence="1" id="KW-1133">Transmembrane helix</keyword>
<dbReference type="Pfam" id="PF07596">
    <property type="entry name" value="SBP_bac_10"/>
    <property type="match status" value="1"/>
</dbReference>
<proteinExistence type="predicted"/>
<reference evidence="4" key="1">
    <citation type="submission" date="2016-10" db="EMBL/GenBank/DDBJ databases">
        <authorList>
            <person name="Varghese N."/>
            <person name="Submissions S."/>
        </authorList>
    </citation>
    <scope>NUCLEOTIDE SEQUENCE [LARGE SCALE GENOMIC DNA]</scope>
    <source>
        <strain evidence="4">DSM 26348</strain>
    </source>
</reference>
<dbReference type="NCBIfam" id="TIGR04294">
    <property type="entry name" value="pre_pil_HX9DG"/>
    <property type="match status" value="1"/>
</dbReference>
<gene>
    <name evidence="3" type="ORF">SAMN05421753_101150</name>
</gene>
<feature type="domain" description="DUF1559" evidence="2">
    <location>
        <begin position="45"/>
        <end position="376"/>
    </location>
</feature>
<evidence type="ECO:0000313" key="3">
    <source>
        <dbReference type="EMBL" id="SFH55661.1"/>
    </source>
</evidence>
<dbReference type="AlphaFoldDB" id="A0A1I3B1U7"/>
<dbReference type="PANTHER" id="PTHR30093">
    <property type="entry name" value="GENERAL SECRETION PATHWAY PROTEIN G"/>
    <property type="match status" value="1"/>
</dbReference>
<dbReference type="PANTHER" id="PTHR30093:SF2">
    <property type="entry name" value="TYPE II SECRETION SYSTEM PROTEIN H"/>
    <property type="match status" value="1"/>
</dbReference>
<keyword evidence="1" id="KW-0812">Transmembrane</keyword>
<feature type="transmembrane region" description="Helical" evidence="1">
    <location>
        <begin position="21"/>
        <end position="44"/>
    </location>
</feature>
<keyword evidence="4" id="KW-1185">Reference proteome</keyword>
<dbReference type="NCBIfam" id="TIGR02532">
    <property type="entry name" value="IV_pilin_GFxxxE"/>
    <property type="match status" value="1"/>
</dbReference>
<dbReference type="InterPro" id="IPR011453">
    <property type="entry name" value="DUF1559"/>
</dbReference>
<keyword evidence="1" id="KW-0472">Membrane</keyword>
<dbReference type="RefSeq" id="WP_092046985.1">
    <property type="nucleotide sequence ID" value="NZ_FOQD01000001.1"/>
</dbReference>
<dbReference type="Gene3D" id="3.30.700.10">
    <property type="entry name" value="Glycoprotein, Type 4 Pilin"/>
    <property type="match status" value="1"/>
</dbReference>
<dbReference type="EMBL" id="FOQD01000001">
    <property type="protein sequence ID" value="SFH55661.1"/>
    <property type="molecule type" value="Genomic_DNA"/>
</dbReference>